<dbReference type="Pfam" id="PF02630">
    <property type="entry name" value="SCO1-SenC"/>
    <property type="match status" value="1"/>
</dbReference>
<evidence type="ECO:0000313" key="3">
    <source>
        <dbReference type="EMBL" id="MCH5598196.1"/>
    </source>
</evidence>
<dbReference type="PANTHER" id="PTHR12151">
    <property type="entry name" value="ELECTRON TRANSPORT PROTIN SCO1/SENC FAMILY MEMBER"/>
    <property type="match status" value="1"/>
</dbReference>
<dbReference type="InterPro" id="IPR036249">
    <property type="entry name" value="Thioredoxin-like_sf"/>
</dbReference>
<gene>
    <name evidence="3" type="ORF">MKP09_09890</name>
</gene>
<protein>
    <submittedName>
        <fullName evidence="3">SCO family protein</fullName>
    </submittedName>
</protein>
<dbReference type="Proteomes" id="UP001202248">
    <property type="component" value="Unassembled WGS sequence"/>
</dbReference>
<sequence length="203" mass="22726">MLKIVSLFVIAICLVSCSSQPQILPILGAPAVNGSDTVYPAIPDFRFIDQDSNIVTQSSFKNKIYITDFIFLSCPTICPRMTKEMKTVYTTFASDDRVKLLSHTIDPDRDSIERLKAYANSLNASSSKWHFVTGNQDSIIYLAEKAYYSTAYPDSTSPGGFAHSAALLLIDKNKHIRGVYNSTEPKETERLINDIQILLKEQF</sequence>
<dbReference type="Gene3D" id="3.40.30.10">
    <property type="entry name" value="Glutaredoxin"/>
    <property type="match status" value="1"/>
</dbReference>
<dbReference type="CDD" id="cd02968">
    <property type="entry name" value="SCO"/>
    <property type="match status" value="1"/>
</dbReference>
<comment type="caution">
    <text evidence="3">The sequence shown here is derived from an EMBL/GenBank/DDBJ whole genome shotgun (WGS) entry which is preliminary data.</text>
</comment>
<organism evidence="3 4">
    <name type="scientific">Niabella ginsengisoli</name>
    <dbReference type="NCBI Taxonomy" id="522298"/>
    <lineage>
        <taxon>Bacteria</taxon>
        <taxon>Pseudomonadati</taxon>
        <taxon>Bacteroidota</taxon>
        <taxon>Chitinophagia</taxon>
        <taxon>Chitinophagales</taxon>
        <taxon>Chitinophagaceae</taxon>
        <taxon>Niabella</taxon>
    </lineage>
</organism>
<reference evidence="3 4" key="1">
    <citation type="submission" date="2022-02" db="EMBL/GenBank/DDBJ databases">
        <authorList>
            <person name="Min J."/>
        </authorList>
    </citation>
    <scope>NUCLEOTIDE SEQUENCE [LARGE SCALE GENOMIC DNA]</scope>
    <source>
        <strain evidence="3 4">GR10-1</strain>
    </source>
</reference>
<comment type="similarity">
    <text evidence="1">Belongs to the SCO1/2 family.</text>
</comment>
<dbReference type="RefSeq" id="WP_240827568.1">
    <property type="nucleotide sequence ID" value="NZ_JAKWBL010000001.1"/>
</dbReference>
<feature type="signal peptide" evidence="2">
    <location>
        <begin position="1"/>
        <end position="21"/>
    </location>
</feature>
<evidence type="ECO:0000256" key="1">
    <source>
        <dbReference type="ARBA" id="ARBA00010996"/>
    </source>
</evidence>
<dbReference type="InterPro" id="IPR003782">
    <property type="entry name" value="SCO1/SenC"/>
</dbReference>
<dbReference type="PANTHER" id="PTHR12151:SF25">
    <property type="entry name" value="LINALOOL DEHYDRATASE_ISOMERASE DOMAIN-CONTAINING PROTEIN"/>
    <property type="match status" value="1"/>
</dbReference>
<feature type="chain" id="PRO_5046899652" evidence="2">
    <location>
        <begin position="22"/>
        <end position="203"/>
    </location>
</feature>
<name>A0ABS9SIN1_9BACT</name>
<evidence type="ECO:0000256" key="2">
    <source>
        <dbReference type="SAM" id="SignalP"/>
    </source>
</evidence>
<dbReference type="SUPFAM" id="SSF52833">
    <property type="entry name" value="Thioredoxin-like"/>
    <property type="match status" value="1"/>
</dbReference>
<dbReference type="EMBL" id="JAKWBL010000001">
    <property type="protein sequence ID" value="MCH5598196.1"/>
    <property type="molecule type" value="Genomic_DNA"/>
</dbReference>
<evidence type="ECO:0000313" key="4">
    <source>
        <dbReference type="Proteomes" id="UP001202248"/>
    </source>
</evidence>
<keyword evidence="2" id="KW-0732">Signal</keyword>
<keyword evidence="4" id="KW-1185">Reference proteome</keyword>
<proteinExistence type="inferred from homology"/>
<accession>A0ABS9SIN1</accession>